<dbReference type="Pfam" id="PF18052">
    <property type="entry name" value="Rx_N"/>
    <property type="match status" value="1"/>
</dbReference>
<reference evidence="7" key="1">
    <citation type="submission" date="2025-08" db="UniProtKB">
        <authorList>
            <consortium name="RefSeq"/>
        </authorList>
    </citation>
    <scope>IDENTIFICATION</scope>
</reference>
<dbReference type="Proteomes" id="UP000189703">
    <property type="component" value="Unplaced"/>
</dbReference>
<dbReference type="GO" id="GO:0043531">
    <property type="term" value="F:ADP binding"/>
    <property type="evidence" value="ECO:0007669"/>
    <property type="project" value="InterPro"/>
</dbReference>
<keyword evidence="1" id="KW-0677">Repeat</keyword>
<sequence length="172" mass="19589">MLTDAVELQVKDKEVKGWLDELNHLAYDAEDILDEYATHVEILKLKMKPNQVCSSIPSFNVVRSVKIGIENVNKRLMERKNQITIFGSKGVNTERRKMIVTEIIERRQTSSLVDKSRVYGRETDKNEIIKQLMMGDAPNGKDFQVISIVGIGGLGKTTLAQLVYNDEEVERH</sequence>
<dbReference type="InParanoid" id="A0A1U8Q662"/>
<evidence type="ECO:0000256" key="3">
    <source>
        <dbReference type="ARBA" id="ARBA00022821"/>
    </source>
</evidence>
<proteinExistence type="predicted"/>
<feature type="domain" description="NB-ARC" evidence="4">
    <location>
        <begin position="122"/>
        <end position="172"/>
    </location>
</feature>
<gene>
    <name evidence="7" type="primary">LOC104603413</name>
</gene>
<keyword evidence="6" id="KW-1185">Reference proteome</keyword>
<name>A0A1U8Q662_NELNU</name>
<protein>
    <submittedName>
        <fullName evidence="7">Disease resistance protein RGA3</fullName>
    </submittedName>
</protein>
<dbReference type="Gene3D" id="1.20.5.4130">
    <property type="match status" value="1"/>
</dbReference>
<dbReference type="eggNOG" id="KOG4658">
    <property type="taxonomic scope" value="Eukaryota"/>
</dbReference>
<evidence type="ECO:0000313" key="6">
    <source>
        <dbReference type="Proteomes" id="UP000189703"/>
    </source>
</evidence>
<keyword evidence="3" id="KW-0611">Plant defense</keyword>
<dbReference type="SUPFAM" id="SSF52540">
    <property type="entry name" value="P-loop containing nucleoside triphosphate hydrolases"/>
    <property type="match status" value="1"/>
</dbReference>
<evidence type="ECO:0000259" key="4">
    <source>
        <dbReference type="Pfam" id="PF00931"/>
    </source>
</evidence>
<organism evidence="6 7">
    <name type="scientific">Nelumbo nucifera</name>
    <name type="common">Sacred lotus</name>
    <dbReference type="NCBI Taxonomy" id="4432"/>
    <lineage>
        <taxon>Eukaryota</taxon>
        <taxon>Viridiplantae</taxon>
        <taxon>Streptophyta</taxon>
        <taxon>Embryophyta</taxon>
        <taxon>Tracheophyta</taxon>
        <taxon>Spermatophyta</taxon>
        <taxon>Magnoliopsida</taxon>
        <taxon>Proteales</taxon>
        <taxon>Nelumbonaceae</taxon>
        <taxon>Nelumbo</taxon>
    </lineage>
</organism>
<dbReference type="OMA" id="YATHVEI"/>
<dbReference type="AlphaFoldDB" id="A0A1U8Q662"/>
<dbReference type="InterPro" id="IPR041118">
    <property type="entry name" value="Rx_N"/>
</dbReference>
<evidence type="ECO:0000256" key="1">
    <source>
        <dbReference type="ARBA" id="ARBA00022737"/>
    </source>
</evidence>
<keyword evidence="2" id="KW-0547">Nucleotide-binding</keyword>
<dbReference type="Gene3D" id="3.40.50.300">
    <property type="entry name" value="P-loop containing nucleotide triphosphate hydrolases"/>
    <property type="match status" value="1"/>
</dbReference>
<dbReference type="InterPro" id="IPR002182">
    <property type="entry name" value="NB-ARC"/>
</dbReference>
<dbReference type="PANTHER" id="PTHR19338:SF73">
    <property type="entry name" value="DISEASE RESISTANCE PROTEIN RGA2-LIKE"/>
    <property type="match status" value="1"/>
</dbReference>
<dbReference type="RefSeq" id="XP_019054288.1">
    <property type="nucleotide sequence ID" value="XM_019198743.1"/>
</dbReference>
<feature type="domain" description="Disease resistance N-terminal" evidence="5">
    <location>
        <begin position="2"/>
        <end position="47"/>
    </location>
</feature>
<dbReference type="PANTHER" id="PTHR19338">
    <property type="entry name" value="TRANSLOCASE OF INNER MITOCHONDRIAL MEMBRANE 13 HOMOLOG"/>
    <property type="match status" value="1"/>
</dbReference>
<evidence type="ECO:0000259" key="5">
    <source>
        <dbReference type="Pfam" id="PF18052"/>
    </source>
</evidence>
<evidence type="ECO:0000256" key="2">
    <source>
        <dbReference type="ARBA" id="ARBA00022741"/>
    </source>
</evidence>
<dbReference type="OrthoDB" id="1700985at2759"/>
<accession>A0A1U8Q662</accession>
<dbReference type="Pfam" id="PF00931">
    <property type="entry name" value="NB-ARC"/>
    <property type="match status" value="1"/>
</dbReference>
<dbReference type="KEGG" id="nnu:104603413"/>
<dbReference type="InterPro" id="IPR027417">
    <property type="entry name" value="P-loop_NTPase"/>
</dbReference>
<evidence type="ECO:0000313" key="7">
    <source>
        <dbReference type="RefSeq" id="XP_019054288.1"/>
    </source>
</evidence>
<dbReference type="GeneID" id="104603413"/>
<dbReference type="GO" id="GO:0006952">
    <property type="term" value="P:defense response"/>
    <property type="evidence" value="ECO:0007669"/>
    <property type="project" value="UniProtKB-KW"/>
</dbReference>